<gene>
    <name evidence="2" type="ORF">ERL59_02290</name>
</gene>
<keyword evidence="1" id="KW-0812">Transmembrane</keyword>
<dbReference type="AlphaFoldDB" id="A0A6N9PW98"/>
<proteinExistence type="predicted"/>
<accession>A0A6N9PW98</accession>
<comment type="caution">
    <text evidence="2">The sequence shown here is derived from an EMBL/GenBank/DDBJ whole genome shotgun (WGS) entry which is preliminary data.</text>
</comment>
<evidence type="ECO:0000313" key="3">
    <source>
        <dbReference type="Proteomes" id="UP000448943"/>
    </source>
</evidence>
<sequence length="174" mass="19780">MRLFYKIFILILIVIFGIINFINEDIDRIEVIYLKERSDYPESFLNNIQPTESEDGVKQKLTSCKNVGGDIEYTVQFDNPYTNKLNGVVGFSLDGPANGSIWGFFKVPIVPGKTKTIISTNNLPDVDRTRIVEEVIPRIQHEVNVCSIHLIVFEESIDGNNFHIESTIVTTDLK</sequence>
<protein>
    <submittedName>
        <fullName evidence="2">Uncharacterized protein</fullName>
    </submittedName>
</protein>
<keyword evidence="1" id="KW-0472">Membrane</keyword>
<feature type="transmembrane region" description="Helical" evidence="1">
    <location>
        <begin position="7"/>
        <end position="23"/>
    </location>
</feature>
<reference evidence="2 3" key="1">
    <citation type="submission" date="2019-01" db="EMBL/GenBank/DDBJ databases">
        <title>Chengkuizengella sp. nov., isolated from deep-sea sediment of East Pacific Ocean.</title>
        <authorList>
            <person name="Yang J."/>
            <person name="Lai Q."/>
            <person name="Shao Z."/>
        </authorList>
    </citation>
    <scope>NUCLEOTIDE SEQUENCE [LARGE SCALE GENOMIC DNA]</scope>
    <source>
        <strain evidence="2 3">YPA3-1-1</strain>
    </source>
</reference>
<dbReference type="Proteomes" id="UP000448943">
    <property type="component" value="Unassembled WGS sequence"/>
</dbReference>
<dbReference type="RefSeq" id="WP_160644090.1">
    <property type="nucleotide sequence ID" value="NZ_SIJB01000006.1"/>
</dbReference>
<name>A0A6N9PW98_9BACL</name>
<organism evidence="2 3">
    <name type="scientific">Chengkuizengella marina</name>
    <dbReference type="NCBI Taxonomy" id="2507566"/>
    <lineage>
        <taxon>Bacteria</taxon>
        <taxon>Bacillati</taxon>
        <taxon>Bacillota</taxon>
        <taxon>Bacilli</taxon>
        <taxon>Bacillales</taxon>
        <taxon>Paenibacillaceae</taxon>
        <taxon>Chengkuizengella</taxon>
    </lineage>
</organism>
<keyword evidence="3" id="KW-1185">Reference proteome</keyword>
<dbReference type="EMBL" id="SIJB01000006">
    <property type="protein sequence ID" value="NBI27791.1"/>
    <property type="molecule type" value="Genomic_DNA"/>
</dbReference>
<evidence type="ECO:0000313" key="2">
    <source>
        <dbReference type="EMBL" id="NBI27791.1"/>
    </source>
</evidence>
<evidence type="ECO:0000256" key="1">
    <source>
        <dbReference type="SAM" id="Phobius"/>
    </source>
</evidence>
<keyword evidence="1" id="KW-1133">Transmembrane helix</keyword>